<evidence type="ECO:0000256" key="3">
    <source>
        <dbReference type="ARBA" id="ARBA00022679"/>
    </source>
</evidence>
<dbReference type="InterPro" id="IPR002052">
    <property type="entry name" value="DNA_methylase_N6_adenine_CS"/>
</dbReference>
<dbReference type="GO" id="GO:0009007">
    <property type="term" value="F:site-specific DNA-methyltransferase (adenine-specific) activity"/>
    <property type="evidence" value="ECO:0007669"/>
    <property type="project" value="UniProtKB-EC"/>
</dbReference>
<dbReference type="PROSITE" id="PS00092">
    <property type="entry name" value="N6_MTASE"/>
    <property type="match status" value="1"/>
</dbReference>
<evidence type="ECO:0000256" key="2">
    <source>
        <dbReference type="ARBA" id="ARBA00022603"/>
    </source>
</evidence>
<dbReference type="SUPFAM" id="SSF53335">
    <property type="entry name" value="S-adenosyl-L-methionine-dependent methyltransferases"/>
    <property type="match status" value="1"/>
</dbReference>
<dbReference type="Gene3D" id="3.40.50.150">
    <property type="entry name" value="Vaccinia Virus protein VP39"/>
    <property type="match status" value="1"/>
</dbReference>
<evidence type="ECO:0000259" key="6">
    <source>
        <dbReference type="Pfam" id="PF07669"/>
    </source>
</evidence>
<dbReference type="InterPro" id="IPR047939">
    <property type="entry name" value="BREX_1_PglX"/>
</dbReference>
<dbReference type="InterPro" id="IPR050953">
    <property type="entry name" value="N4_N6_ade-DNA_methylase"/>
</dbReference>
<dbReference type="eggNOG" id="COG0827">
    <property type="taxonomic scope" value="Bacteria"/>
</dbReference>
<accession>A8MGZ5</accession>
<keyword evidence="8" id="KW-1185">Reference proteome</keyword>
<dbReference type="InterPro" id="IPR029063">
    <property type="entry name" value="SAM-dependent_MTases_sf"/>
</dbReference>
<dbReference type="EC" id="2.1.1.72" evidence="1"/>
<reference evidence="8" key="1">
    <citation type="submission" date="2007-10" db="EMBL/GenBank/DDBJ databases">
        <title>Complete genome of Alkaliphilus oremlandii OhILAs.</title>
        <authorList>
            <person name="Copeland A."/>
            <person name="Lucas S."/>
            <person name="Lapidus A."/>
            <person name="Barry K."/>
            <person name="Detter J.C."/>
            <person name="Glavina del Rio T."/>
            <person name="Hammon N."/>
            <person name="Israni S."/>
            <person name="Dalin E."/>
            <person name="Tice H."/>
            <person name="Pitluck S."/>
            <person name="Chain P."/>
            <person name="Malfatti S."/>
            <person name="Shin M."/>
            <person name="Vergez L."/>
            <person name="Schmutz J."/>
            <person name="Larimer F."/>
            <person name="Land M."/>
            <person name="Hauser L."/>
            <person name="Kyrpides N."/>
            <person name="Mikhailova N."/>
            <person name="Stolz J.F."/>
            <person name="Dawson A."/>
            <person name="Fisher E."/>
            <person name="Crable B."/>
            <person name="Perera E."/>
            <person name="Lisak J."/>
            <person name="Ranganathan M."/>
            <person name="Basu P."/>
            <person name="Richardson P."/>
        </authorList>
    </citation>
    <scope>NUCLEOTIDE SEQUENCE [LARGE SCALE GENOMIC DNA]</scope>
    <source>
        <strain evidence="8">OhILAs</strain>
    </source>
</reference>
<evidence type="ECO:0000256" key="5">
    <source>
        <dbReference type="ARBA" id="ARBA00047942"/>
    </source>
</evidence>
<dbReference type="OrthoDB" id="32195at2"/>
<dbReference type="NCBIfam" id="NF033452">
    <property type="entry name" value="BREX_1_MTaseX"/>
    <property type="match status" value="1"/>
</dbReference>
<dbReference type="HOGENOM" id="CLU_007510_1_0_9"/>
<sequence length="1006" mass="118187">MEKAILKSFALHLKNQLTHGVMEKITGDEDPSIIEDIGYNLFIRLISIRFMEVNHFIGWHLNQDFNVVDFIDICTYLETKMPYIFNRTEEHVYDLLPSNMFGKHSIISYLVEGIEESYWKMDFHEDDSKKGYGIEIIGWLYQYYFSDKKNKIFSSLKKEKLTKIHIPTATQIFTPKWIVQYMVENTLGKLWLEHNGNKTVATNWKYLIQENKTYWNGTDSNLLQTKGINPEQIKILDPAMGSGHILSYAFDVLYDIYRSCNYKEEEIPLLILEKNLYGLDIDDRVSKLAMFALLMKAMKKSVGILEAHPKFNLIAIKESDEIFDEVIAYIETINIKDAKGAACKEDVLYLINTFQNAKEYGALLNINPIDYDSLERWEEIKPIIDKLYFLIHQGRIMTQEYDVVITNPPYSGLRRLNCILKQFIEAHYKDYKYDLFSVFMVKNMRYTRNNGIAGFMTPNVWQFISSYENLRKYILDHYQLVSLIQLGDEGFKDASVAISTFVIKKCKADSKTIFIKLNSEDSKDTKTVQNKIRNFDKEQYAVDQRMFHNITGNKLAFWIGEKTMEVFKGANTLGDISKPRQGMATSDNHRFVRYWYEVNAEEIYFPEKQGKDKESIWFPYNKGGGKRKWYGNNIFVVNWQHNGYEIKEYAKRLYGNYSRTIKNESFYFRKGITYTFIGRDIAPRFSPEGFIFDVAGSMIFMEDEKLYYILGLLGCKVSKHLMAFINPSLNTQVGDIKSIPIVDVLEKTIVEKIEQIVIENIKMSKMDWDAYEISWDFKKHPFISFAGSCKNIKEAYRMWEEWTYDQFYQMKRNEERLNRLFIRIYGIEGELAPEVNENEITIRKANKERDVQSFISYAIGCILGRYSLDEEGLIYGGGNFEQKFKKKDGIWYIYTKKGWVKSSIIITEKLCLNNSSCQLYIVDKFIDFLQTVFGIESLAYNLTYIASILEPMSSEPAIEIIQRYFSKQFVQEHVRIYQNKPIYLVVEDENDPEALYLIYGHRYNKN</sequence>
<dbReference type="eggNOG" id="COG1002">
    <property type="taxonomic scope" value="Bacteria"/>
</dbReference>
<dbReference type="PRINTS" id="PR00507">
    <property type="entry name" value="N12N6MTFRASE"/>
</dbReference>
<dbReference type="Pfam" id="PF07669">
    <property type="entry name" value="Eco57I"/>
    <property type="match status" value="1"/>
</dbReference>
<feature type="domain" description="Type II methyltransferase M.TaqI-like" evidence="6">
    <location>
        <begin position="274"/>
        <end position="489"/>
    </location>
</feature>
<evidence type="ECO:0000313" key="8">
    <source>
        <dbReference type="Proteomes" id="UP000000269"/>
    </source>
</evidence>
<keyword evidence="2" id="KW-0489">Methyltransferase</keyword>
<protein>
    <recommendedName>
        <fullName evidence="1">site-specific DNA-methyltransferase (adenine-specific)</fullName>
        <ecNumber evidence="1">2.1.1.72</ecNumber>
    </recommendedName>
</protein>
<dbReference type="RefSeq" id="WP_012159194.1">
    <property type="nucleotide sequence ID" value="NC_009922.1"/>
</dbReference>
<dbReference type="GO" id="GO:0003676">
    <property type="term" value="F:nucleic acid binding"/>
    <property type="evidence" value="ECO:0007669"/>
    <property type="project" value="InterPro"/>
</dbReference>
<evidence type="ECO:0000313" key="7">
    <source>
        <dbReference type="EMBL" id="ABW18882.1"/>
    </source>
</evidence>
<dbReference type="Proteomes" id="UP000000269">
    <property type="component" value="Chromosome"/>
</dbReference>
<evidence type="ECO:0000256" key="1">
    <source>
        <dbReference type="ARBA" id="ARBA00011900"/>
    </source>
</evidence>
<dbReference type="AlphaFoldDB" id="A8MGZ5"/>
<dbReference type="GO" id="GO:0032259">
    <property type="term" value="P:methylation"/>
    <property type="evidence" value="ECO:0007669"/>
    <property type="project" value="UniProtKB-KW"/>
</dbReference>
<dbReference type="PANTHER" id="PTHR33841:SF1">
    <property type="entry name" value="DNA METHYLTRANSFERASE A"/>
    <property type="match status" value="1"/>
</dbReference>
<name>A8MGZ5_ALKOO</name>
<dbReference type="STRING" id="350688.Clos_1337"/>
<dbReference type="EMBL" id="CP000853">
    <property type="protein sequence ID" value="ABW18882.1"/>
    <property type="molecule type" value="Genomic_DNA"/>
</dbReference>
<dbReference type="GO" id="GO:0006304">
    <property type="term" value="P:DNA modification"/>
    <property type="evidence" value="ECO:0007669"/>
    <property type="project" value="InterPro"/>
</dbReference>
<evidence type="ECO:0000256" key="4">
    <source>
        <dbReference type="ARBA" id="ARBA00022691"/>
    </source>
</evidence>
<gene>
    <name evidence="7" type="ordered locus">Clos_1337</name>
</gene>
<dbReference type="PANTHER" id="PTHR33841">
    <property type="entry name" value="DNA METHYLTRANSFERASE YEEA-RELATED"/>
    <property type="match status" value="1"/>
</dbReference>
<comment type="catalytic activity">
    <reaction evidence="5">
        <text>a 2'-deoxyadenosine in DNA + S-adenosyl-L-methionine = an N(6)-methyl-2'-deoxyadenosine in DNA + S-adenosyl-L-homocysteine + H(+)</text>
        <dbReference type="Rhea" id="RHEA:15197"/>
        <dbReference type="Rhea" id="RHEA-COMP:12418"/>
        <dbReference type="Rhea" id="RHEA-COMP:12419"/>
        <dbReference type="ChEBI" id="CHEBI:15378"/>
        <dbReference type="ChEBI" id="CHEBI:57856"/>
        <dbReference type="ChEBI" id="CHEBI:59789"/>
        <dbReference type="ChEBI" id="CHEBI:90615"/>
        <dbReference type="ChEBI" id="CHEBI:90616"/>
        <dbReference type="EC" id="2.1.1.72"/>
    </reaction>
</comment>
<keyword evidence="4" id="KW-0949">S-adenosyl-L-methionine</keyword>
<organism evidence="7 8">
    <name type="scientific">Alkaliphilus oremlandii (strain OhILAs)</name>
    <name type="common">Clostridium oremlandii (strain OhILAs)</name>
    <dbReference type="NCBI Taxonomy" id="350688"/>
    <lineage>
        <taxon>Bacteria</taxon>
        <taxon>Bacillati</taxon>
        <taxon>Bacillota</taxon>
        <taxon>Clostridia</taxon>
        <taxon>Peptostreptococcales</taxon>
        <taxon>Natronincolaceae</taxon>
        <taxon>Alkaliphilus</taxon>
    </lineage>
</organism>
<dbReference type="InterPro" id="IPR011639">
    <property type="entry name" value="MethylTrfase_TaqI-like_dom"/>
</dbReference>
<dbReference type="REBASE" id="16377">
    <property type="entry name" value="AorOORF1337P"/>
</dbReference>
<keyword evidence="3" id="KW-0808">Transferase</keyword>
<dbReference type="KEGG" id="aoe:Clos_1337"/>
<proteinExistence type="predicted"/>